<evidence type="ECO:0000313" key="2">
    <source>
        <dbReference type="Proteomes" id="UP001352852"/>
    </source>
</evidence>
<proteinExistence type="predicted"/>
<organism evidence="1 2">
    <name type="scientific">Characodon lateralis</name>
    <dbReference type="NCBI Taxonomy" id="208331"/>
    <lineage>
        <taxon>Eukaryota</taxon>
        <taxon>Metazoa</taxon>
        <taxon>Chordata</taxon>
        <taxon>Craniata</taxon>
        <taxon>Vertebrata</taxon>
        <taxon>Euteleostomi</taxon>
        <taxon>Actinopterygii</taxon>
        <taxon>Neopterygii</taxon>
        <taxon>Teleostei</taxon>
        <taxon>Neoteleostei</taxon>
        <taxon>Acanthomorphata</taxon>
        <taxon>Ovalentaria</taxon>
        <taxon>Atherinomorphae</taxon>
        <taxon>Cyprinodontiformes</taxon>
        <taxon>Goodeidae</taxon>
        <taxon>Characodon</taxon>
    </lineage>
</organism>
<keyword evidence="2" id="KW-1185">Reference proteome</keyword>
<evidence type="ECO:0000313" key="1">
    <source>
        <dbReference type="EMBL" id="MED6275857.1"/>
    </source>
</evidence>
<dbReference type="Proteomes" id="UP001352852">
    <property type="component" value="Unassembled WGS sequence"/>
</dbReference>
<reference evidence="1 2" key="1">
    <citation type="submission" date="2021-06" db="EMBL/GenBank/DDBJ databases">
        <authorList>
            <person name="Palmer J.M."/>
        </authorList>
    </citation>
    <scope>NUCLEOTIDE SEQUENCE [LARGE SCALE GENOMIC DNA]</scope>
    <source>
        <strain evidence="1 2">CL_MEX2019</strain>
        <tissue evidence="1">Muscle</tissue>
    </source>
</reference>
<sequence>MLLLVLEEKFKKYTPSYAQFLSEVYKTFPMFDHIVPGRKLSFMVDSFVVKVDEFLTPPNLNGNYVFSVPASGHSMKEHVTKPIACLHLRGFPSNIVFCCQSCVP</sequence>
<dbReference type="EMBL" id="JAHUTJ010029317">
    <property type="protein sequence ID" value="MED6275857.1"/>
    <property type="molecule type" value="Genomic_DNA"/>
</dbReference>
<name>A0ABU7DLL6_9TELE</name>
<comment type="caution">
    <text evidence="1">The sequence shown here is derived from an EMBL/GenBank/DDBJ whole genome shotgun (WGS) entry which is preliminary data.</text>
</comment>
<protein>
    <submittedName>
        <fullName evidence="1">Uncharacterized protein</fullName>
    </submittedName>
</protein>
<accession>A0ABU7DLL6</accession>
<gene>
    <name evidence="1" type="ORF">CHARACLAT_030784</name>
</gene>